<gene>
    <name evidence="2" type="ORF">SAMN04488558_10181</name>
</gene>
<evidence type="ECO:0000313" key="2">
    <source>
        <dbReference type="EMBL" id="SEP57254.1"/>
    </source>
</evidence>
<proteinExistence type="predicted"/>
<dbReference type="EMBL" id="FOEN01000001">
    <property type="protein sequence ID" value="SEP57254.1"/>
    <property type="molecule type" value="Genomic_DNA"/>
</dbReference>
<organism evidence="2 3">
    <name type="scientific">Ignavigranum ruoffiae</name>
    <dbReference type="NCBI Taxonomy" id="89093"/>
    <lineage>
        <taxon>Bacteria</taxon>
        <taxon>Bacillati</taxon>
        <taxon>Bacillota</taxon>
        <taxon>Bacilli</taxon>
        <taxon>Lactobacillales</taxon>
        <taxon>Aerococcaceae</taxon>
        <taxon>Ignavigranum</taxon>
    </lineage>
</organism>
<dbReference type="PROSITE" id="PS51746">
    <property type="entry name" value="PPM_2"/>
    <property type="match status" value="1"/>
</dbReference>
<evidence type="ECO:0000259" key="1">
    <source>
        <dbReference type="PROSITE" id="PS51746"/>
    </source>
</evidence>
<protein>
    <submittedName>
        <fullName evidence="2">Protein phosphatase</fullName>
    </submittedName>
</protein>
<dbReference type="Gene3D" id="3.60.40.10">
    <property type="entry name" value="PPM-type phosphatase domain"/>
    <property type="match status" value="1"/>
</dbReference>
<feature type="domain" description="PPM-type phosphatase" evidence="1">
    <location>
        <begin position="2"/>
        <end position="242"/>
    </location>
</feature>
<dbReference type="Proteomes" id="UP000198833">
    <property type="component" value="Unassembled WGS sequence"/>
</dbReference>
<dbReference type="InterPro" id="IPR001932">
    <property type="entry name" value="PPM-type_phosphatase-like_dom"/>
</dbReference>
<dbReference type="Pfam" id="PF13672">
    <property type="entry name" value="PP2C_2"/>
    <property type="match status" value="1"/>
</dbReference>
<name>A0A1H8YYK4_9LACT</name>
<dbReference type="RefSeq" id="WP_092569639.1">
    <property type="nucleotide sequence ID" value="NZ_CALUDV010000004.1"/>
</dbReference>
<dbReference type="OrthoDB" id="9801841at2"/>
<keyword evidence="3" id="KW-1185">Reference proteome</keyword>
<dbReference type="InterPro" id="IPR015655">
    <property type="entry name" value="PP2C"/>
</dbReference>
<dbReference type="SMART" id="SM00332">
    <property type="entry name" value="PP2Cc"/>
    <property type="match status" value="1"/>
</dbReference>
<dbReference type="InterPro" id="IPR036457">
    <property type="entry name" value="PPM-type-like_dom_sf"/>
</dbReference>
<dbReference type="NCBIfam" id="NF033484">
    <property type="entry name" value="Stp1_PP2C_phos"/>
    <property type="match status" value="1"/>
</dbReference>
<reference evidence="2 3" key="1">
    <citation type="submission" date="2016-10" db="EMBL/GenBank/DDBJ databases">
        <authorList>
            <person name="de Groot N.N."/>
        </authorList>
    </citation>
    <scope>NUCLEOTIDE SEQUENCE [LARGE SCALE GENOMIC DNA]</scope>
    <source>
        <strain evidence="2 3">DSM 15695</strain>
    </source>
</reference>
<dbReference type="STRING" id="89093.SAMN04488558_10181"/>
<dbReference type="GO" id="GO:0004722">
    <property type="term" value="F:protein serine/threonine phosphatase activity"/>
    <property type="evidence" value="ECO:0007669"/>
    <property type="project" value="InterPro"/>
</dbReference>
<evidence type="ECO:0000313" key="3">
    <source>
        <dbReference type="Proteomes" id="UP000198833"/>
    </source>
</evidence>
<dbReference type="SUPFAM" id="SSF81606">
    <property type="entry name" value="PP2C-like"/>
    <property type="match status" value="1"/>
</dbReference>
<dbReference type="AlphaFoldDB" id="A0A1H8YYK4"/>
<accession>A0A1H8YYK4</accession>
<dbReference type="CDD" id="cd00143">
    <property type="entry name" value="PP2Cc"/>
    <property type="match status" value="1"/>
</dbReference>
<dbReference type="PANTHER" id="PTHR47992">
    <property type="entry name" value="PROTEIN PHOSPHATASE"/>
    <property type="match status" value="1"/>
</dbReference>
<sequence>MKISIKSNIGKRRVSNQDYADYFVNDYQQVLLVLCDGVGGNQAGDVASRMTTEFIGEQFTSGQNLSLEEVENWLGKVITQANLHIYQASMESAKLEGMSTTLVLVLIIEDQLFIAHVGDSRAYIYRRDELKQMTEDHSLVNELIRSGEITAEEGQYHPIRNVVTQSIGGTDTVAYEISQLAIVQVETLLICSDGLTNMVSFEQLKDNFDRPQASLDQLAQDLIDQANQAGGLDNITVILVRELEQKRLEEVPNHD</sequence>
<dbReference type="SMART" id="SM00331">
    <property type="entry name" value="PP2C_SIG"/>
    <property type="match status" value="1"/>
</dbReference>